<dbReference type="Proteomes" id="UP000076625">
    <property type="component" value="Unassembled WGS sequence"/>
</dbReference>
<proteinExistence type="predicted"/>
<sequence length="166" mass="17449">MSLRNLARLKLLLLALFCASPVLGSWVAYQARLPAPGKTVGLLLPTQPFAVAGAPAWPKGQWVLAVVAGVSCDARCEERLFAARQWHRAQGEAAARMRRVLVGEPGGPALEGVRRVAGGAAAAALEGGVYLVDPLGNQVMFYRDGVAPTAAIREVARLLKTNNGLG</sequence>
<keyword evidence="1" id="KW-0732">Signal</keyword>
<dbReference type="AlphaFoldDB" id="A0A165FHI8"/>
<comment type="caution">
    <text evidence="2">The sequence shown here is derived from an EMBL/GenBank/DDBJ whole genome shotgun (WGS) entry which is preliminary data.</text>
</comment>
<feature type="chain" id="PRO_5007857703" description="Transmembrane protein" evidence="1">
    <location>
        <begin position="25"/>
        <end position="166"/>
    </location>
</feature>
<evidence type="ECO:0000256" key="1">
    <source>
        <dbReference type="SAM" id="SignalP"/>
    </source>
</evidence>
<name>A0A165FHI8_9NEIS</name>
<evidence type="ECO:0000313" key="3">
    <source>
        <dbReference type="Proteomes" id="UP000076625"/>
    </source>
</evidence>
<dbReference type="OrthoDB" id="9180342at2"/>
<protein>
    <recommendedName>
        <fullName evidence="4">Transmembrane protein</fullName>
    </recommendedName>
</protein>
<evidence type="ECO:0008006" key="4">
    <source>
        <dbReference type="Google" id="ProtNLM"/>
    </source>
</evidence>
<organism evidence="2 3">
    <name type="scientific">Crenobacter luteus</name>
    <dbReference type="NCBI Taxonomy" id="1452487"/>
    <lineage>
        <taxon>Bacteria</taxon>
        <taxon>Pseudomonadati</taxon>
        <taxon>Pseudomonadota</taxon>
        <taxon>Betaproteobacteria</taxon>
        <taxon>Neisseriales</taxon>
        <taxon>Neisseriaceae</taxon>
        <taxon>Crenobacter</taxon>
    </lineage>
</organism>
<keyword evidence="3" id="KW-1185">Reference proteome</keyword>
<dbReference type="RefSeq" id="WP_066611182.1">
    <property type="nucleotide sequence ID" value="NZ_LQQU01000015.1"/>
</dbReference>
<evidence type="ECO:0000313" key="2">
    <source>
        <dbReference type="EMBL" id="KZE33295.1"/>
    </source>
</evidence>
<feature type="signal peptide" evidence="1">
    <location>
        <begin position="1"/>
        <end position="24"/>
    </location>
</feature>
<accession>A0A165FHI8</accession>
<gene>
    <name evidence="2" type="ORF">AVW16_09030</name>
</gene>
<reference evidence="3" key="1">
    <citation type="submission" date="2016-01" db="EMBL/GenBank/DDBJ databases">
        <title>Draft genome of Chromobacterium sp. F49.</title>
        <authorList>
            <person name="Hong K.W."/>
        </authorList>
    </citation>
    <scope>NUCLEOTIDE SEQUENCE [LARGE SCALE GENOMIC DNA]</scope>
    <source>
        <strain evidence="3">CN10</strain>
    </source>
</reference>
<dbReference type="STRING" id="1452487.AVW16_09030"/>
<dbReference type="EMBL" id="LQQU01000015">
    <property type="protein sequence ID" value="KZE33295.1"/>
    <property type="molecule type" value="Genomic_DNA"/>
</dbReference>